<dbReference type="STRING" id="229535.A0A0M8PAF3"/>
<comment type="caution">
    <text evidence="2">The sequence shown here is derived from an EMBL/GenBank/DDBJ whole genome shotgun (WGS) entry which is preliminary data.</text>
</comment>
<evidence type="ECO:0000256" key="1">
    <source>
        <dbReference type="SAM" id="MobiDB-lite"/>
    </source>
</evidence>
<accession>A0A0M8PAF3</accession>
<dbReference type="SUPFAM" id="SSF81383">
    <property type="entry name" value="F-box domain"/>
    <property type="match status" value="1"/>
</dbReference>
<reference evidence="2 3" key="1">
    <citation type="submission" date="2015-08" db="EMBL/GenBank/DDBJ databases">
        <title>Genome sequencing of Penicillium nordicum.</title>
        <authorList>
            <person name="Nguyen H.D."/>
            <person name="Seifert K.A."/>
        </authorList>
    </citation>
    <scope>NUCLEOTIDE SEQUENCE [LARGE SCALE GENOMIC DNA]</scope>
    <source>
        <strain evidence="2 3">DAOMC 185683</strain>
    </source>
</reference>
<feature type="region of interest" description="Disordered" evidence="1">
    <location>
        <begin position="721"/>
        <end position="744"/>
    </location>
</feature>
<dbReference type="Proteomes" id="UP000037696">
    <property type="component" value="Unassembled WGS sequence"/>
</dbReference>
<evidence type="ECO:0000313" key="3">
    <source>
        <dbReference type="Proteomes" id="UP000037696"/>
    </source>
</evidence>
<dbReference type="AlphaFoldDB" id="A0A0M8PAF3"/>
<evidence type="ECO:0000313" key="2">
    <source>
        <dbReference type="EMBL" id="KOS46877.1"/>
    </source>
</evidence>
<dbReference type="Gene3D" id="3.80.10.10">
    <property type="entry name" value="Ribonuclease Inhibitor"/>
    <property type="match status" value="1"/>
</dbReference>
<sequence length="917" mass="101535">MLRSITSFGKTVWLSRATNSWGQTTPGISTFFGNYNVFNQEFNNIVNMDLIPPSYQSATDRDAWTIIARYIPSSDLCAASLVCHRWHGLFMPFLWGDPASHFGTDNDAVYTALTRFRRTLKYARQEVRALTHTLHLPPALSEIYGGPRPGWLRDTLEYLPCLQCLMVSRLPFFDHHAMTALKTHERSSQYNIRLLLAEREPNTTSASLAQTLLLFPVLTYLDLSYTTPARDRNVLSTLAQMPFLRVLKLRGIGLKDNDVELLANAIRRRVRWLDLRDNMLTDMAIRSLLQESFLPLDGSERQQSPRQATASPGPFSHFAINESGSDFFKRPDLDEQFAKLLAQPVLIHPWVEDLPHIGITHLYITGNQISVEAVASLLVSSRLHALDFGSIRTPDKAYQTHGYENTKYPGAEKLVPILDKIAGDNLVYLRGHHAVLTGQPPTKDAAPNDEFLPELSAQESPREVEQFELDSSQQVYELPEETRAVFELADTSRTGSIGSSSTEKGVKTSRPLTAYADEPAPSVRRGPAFAPEVVQPIPIHGSGNGSTDFGASGADTWDTEQTEGSTLSSIPMSSGCDTLATDPSLQATIQCSSPISLNDAPAQIVQELLAKRPRNKSMPLQGGKESRFSYLHPSHIPHMESLVLTDVPSHVTPNSSIISALTRFITACSNEALLATLQAGSDYSLPPGQARIQAEQQRSRSLFGLRRLVLEITPVNTSKLTSWKPGNQYNATGHSSTGDRDSENLWSAATNDFSFFGEEECGVPENDPGKYFPMAVLNEKVSLTPSDDDSLHSPNSPRLGRHLPQSATNSGPPGLTIDRKQQSQVPMIDLVAELAAFRRGKKAEYEQVVRRERGRRSTLGTGASGLLMPSSPHISISHYVEGHWKGEVKVVRNPMPKVRTGTVDMYGNYFEKGYLYP</sequence>
<dbReference type="EMBL" id="LHQQ01000023">
    <property type="protein sequence ID" value="KOS46877.1"/>
    <property type="molecule type" value="Genomic_DNA"/>
</dbReference>
<dbReference type="InterPro" id="IPR032675">
    <property type="entry name" value="LRR_dom_sf"/>
</dbReference>
<keyword evidence="3" id="KW-1185">Reference proteome</keyword>
<evidence type="ECO:0008006" key="4">
    <source>
        <dbReference type="Google" id="ProtNLM"/>
    </source>
</evidence>
<organism evidence="2 3">
    <name type="scientific">Penicillium nordicum</name>
    <dbReference type="NCBI Taxonomy" id="229535"/>
    <lineage>
        <taxon>Eukaryota</taxon>
        <taxon>Fungi</taxon>
        <taxon>Dikarya</taxon>
        <taxon>Ascomycota</taxon>
        <taxon>Pezizomycotina</taxon>
        <taxon>Eurotiomycetes</taxon>
        <taxon>Eurotiomycetidae</taxon>
        <taxon>Eurotiales</taxon>
        <taxon>Aspergillaceae</taxon>
        <taxon>Penicillium</taxon>
    </lineage>
</organism>
<feature type="compositionally biased region" description="Polar residues" evidence="1">
    <location>
        <begin position="721"/>
        <end position="736"/>
    </location>
</feature>
<gene>
    <name evidence="2" type="ORF">ACN38_g2157</name>
</gene>
<proteinExistence type="predicted"/>
<feature type="region of interest" description="Disordered" evidence="1">
    <location>
        <begin position="783"/>
        <end position="822"/>
    </location>
</feature>
<dbReference type="SUPFAM" id="SSF52047">
    <property type="entry name" value="RNI-like"/>
    <property type="match status" value="1"/>
</dbReference>
<dbReference type="InterPro" id="IPR036047">
    <property type="entry name" value="F-box-like_dom_sf"/>
</dbReference>
<dbReference type="OrthoDB" id="408631at2759"/>
<protein>
    <recommendedName>
        <fullName evidence="4">F-box domain-containing protein</fullName>
    </recommendedName>
</protein>
<name>A0A0M8PAF3_9EURO</name>